<evidence type="ECO:0000313" key="4">
    <source>
        <dbReference type="EMBL" id="RRH91978.1"/>
    </source>
</evidence>
<dbReference type="Gene3D" id="1.10.560.10">
    <property type="entry name" value="GroEL-like equatorial domain"/>
    <property type="match status" value="1"/>
</dbReference>
<dbReference type="Pfam" id="PF00118">
    <property type="entry name" value="Cpn60_TCP1"/>
    <property type="match status" value="1"/>
</dbReference>
<evidence type="ECO:0000256" key="2">
    <source>
        <dbReference type="ARBA" id="ARBA00022490"/>
    </source>
</evidence>
<dbReference type="PANTHER" id="PTHR45633">
    <property type="entry name" value="60 KDA HEAT SHOCK PROTEIN, MITOCHONDRIAL"/>
    <property type="match status" value="1"/>
</dbReference>
<dbReference type="AlphaFoldDB" id="A0A3P3F368"/>
<feature type="non-terminal residue" evidence="4">
    <location>
        <position position="1"/>
    </location>
</feature>
<dbReference type="EMBL" id="RQXT01000060">
    <property type="protein sequence ID" value="RRH91978.1"/>
    <property type="molecule type" value="Genomic_DNA"/>
</dbReference>
<keyword evidence="5" id="KW-1185">Reference proteome</keyword>
<dbReference type="RefSeq" id="WP_281035188.1">
    <property type="nucleotide sequence ID" value="NZ_RQXT01000060.1"/>
</dbReference>
<dbReference type="GO" id="GO:0042026">
    <property type="term" value="P:protein refolding"/>
    <property type="evidence" value="ECO:0007669"/>
    <property type="project" value="InterPro"/>
</dbReference>
<keyword evidence="3" id="KW-0143">Chaperone</keyword>
<dbReference type="InterPro" id="IPR001844">
    <property type="entry name" value="Cpn60/GroEL"/>
</dbReference>
<dbReference type="InterPro" id="IPR027413">
    <property type="entry name" value="GROEL-like_equatorial_sf"/>
</dbReference>
<accession>A0A3P3F368</accession>
<dbReference type="Proteomes" id="UP000273786">
    <property type="component" value="Unassembled WGS sequence"/>
</dbReference>
<dbReference type="GO" id="GO:0005524">
    <property type="term" value="F:ATP binding"/>
    <property type="evidence" value="ECO:0007669"/>
    <property type="project" value="InterPro"/>
</dbReference>
<dbReference type="SUPFAM" id="SSF48592">
    <property type="entry name" value="GroEL equatorial domain-like"/>
    <property type="match status" value="1"/>
</dbReference>
<comment type="caution">
    <text evidence="4">The sequence shown here is derived from an EMBL/GenBank/DDBJ whole genome shotgun (WGS) entry which is preliminary data.</text>
</comment>
<dbReference type="InterPro" id="IPR002423">
    <property type="entry name" value="Cpn60/GroEL/TCP-1"/>
</dbReference>
<protein>
    <submittedName>
        <fullName evidence="4">Molecular chaperone GroEL</fullName>
    </submittedName>
</protein>
<dbReference type="GO" id="GO:0140662">
    <property type="term" value="F:ATP-dependent protein folding chaperone"/>
    <property type="evidence" value="ECO:0007669"/>
    <property type="project" value="InterPro"/>
</dbReference>
<organism evidence="4 5">
    <name type="scientific">Mesorhizobium tamadayense</name>
    <dbReference type="NCBI Taxonomy" id="425306"/>
    <lineage>
        <taxon>Bacteria</taxon>
        <taxon>Pseudomonadati</taxon>
        <taxon>Pseudomonadota</taxon>
        <taxon>Alphaproteobacteria</taxon>
        <taxon>Hyphomicrobiales</taxon>
        <taxon>Phyllobacteriaceae</taxon>
        <taxon>Mesorhizobium</taxon>
    </lineage>
</organism>
<comment type="similarity">
    <text evidence="1">Belongs to the chaperonin (HSP60) family.</text>
</comment>
<evidence type="ECO:0000256" key="3">
    <source>
        <dbReference type="ARBA" id="ARBA00023186"/>
    </source>
</evidence>
<reference evidence="4 5" key="1">
    <citation type="submission" date="2018-11" db="EMBL/GenBank/DDBJ databases">
        <title>the genome of Mesorhizobium tamadayense DSM 28320.</title>
        <authorList>
            <person name="Gao J."/>
        </authorList>
    </citation>
    <scope>NUCLEOTIDE SEQUENCE [LARGE SCALE GENOMIC DNA]</scope>
    <source>
        <strain evidence="4 5">DSM 28320</strain>
    </source>
</reference>
<keyword evidence="2" id="KW-0963">Cytoplasm</keyword>
<sequence>AGISIVLRALEAPIRQIAENAGVEGSVVVGKLSDSKDHNRGFDAQNEVYVDMIKAGIVDPAKVVRTALQDAGSIAALLITAEAMITDIPAKDTAPSPGGGMGGMGY</sequence>
<evidence type="ECO:0000313" key="5">
    <source>
        <dbReference type="Proteomes" id="UP000273786"/>
    </source>
</evidence>
<evidence type="ECO:0000256" key="1">
    <source>
        <dbReference type="ARBA" id="ARBA00006607"/>
    </source>
</evidence>
<gene>
    <name evidence="4" type="primary">groEL</name>
    <name evidence="4" type="ORF">EH240_31475</name>
</gene>
<proteinExistence type="inferred from homology"/>
<name>A0A3P3F368_9HYPH</name>